<organism evidence="2">
    <name type="scientific">Candidatus Kentrum eta</name>
    <dbReference type="NCBI Taxonomy" id="2126337"/>
    <lineage>
        <taxon>Bacteria</taxon>
        <taxon>Pseudomonadati</taxon>
        <taxon>Pseudomonadota</taxon>
        <taxon>Gammaproteobacteria</taxon>
        <taxon>Candidatus Kentrum</taxon>
    </lineage>
</organism>
<evidence type="ECO:0000256" key="1">
    <source>
        <dbReference type="SAM" id="MobiDB-lite"/>
    </source>
</evidence>
<evidence type="ECO:0000313" key="2">
    <source>
        <dbReference type="EMBL" id="VFJ98864.1"/>
    </source>
</evidence>
<name>A0A450V216_9GAMM</name>
<dbReference type="AlphaFoldDB" id="A0A450V216"/>
<reference evidence="2" key="1">
    <citation type="submission" date="2019-02" db="EMBL/GenBank/DDBJ databases">
        <authorList>
            <person name="Gruber-Vodicka R. H."/>
            <person name="Seah K. B. B."/>
        </authorList>
    </citation>
    <scope>NUCLEOTIDE SEQUENCE</scope>
    <source>
        <strain evidence="4">BECK_SA2B12</strain>
        <strain evidence="2">BECK_SA2B15</strain>
        <strain evidence="3">BECK_SA2B20</strain>
    </source>
</reference>
<proteinExistence type="predicted"/>
<evidence type="ECO:0000313" key="3">
    <source>
        <dbReference type="EMBL" id="VFJ99118.1"/>
    </source>
</evidence>
<dbReference type="EMBL" id="CAADFI010000150">
    <property type="protein sequence ID" value="VFJ99118.1"/>
    <property type="molecule type" value="Genomic_DNA"/>
</dbReference>
<protein>
    <submittedName>
        <fullName evidence="2">Uncharacterized protein</fullName>
    </submittedName>
</protein>
<gene>
    <name evidence="2" type="ORF">BECKH772A_GA0070896_101488</name>
    <name evidence="3" type="ORF">BECKH772B_GA0070898_101508</name>
    <name evidence="4" type="ORF">BECKH772C_GA0070978_101438</name>
</gene>
<dbReference type="EMBL" id="CAADFG010000148">
    <property type="protein sequence ID" value="VFJ98864.1"/>
    <property type="molecule type" value="Genomic_DNA"/>
</dbReference>
<feature type="region of interest" description="Disordered" evidence="1">
    <location>
        <begin position="93"/>
        <end position="124"/>
    </location>
</feature>
<accession>A0A450V216</accession>
<dbReference type="EMBL" id="CAADFJ010000143">
    <property type="protein sequence ID" value="VFK03746.1"/>
    <property type="molecule type" value="Genomic_DNA"/>
</dbReference>
<evidence type="ECO:0000313" key="4">
    <source>
        <dbReference type="EMBL" id="VFK03746.1"/>
    </source>
</evidence>
<sequence>MTDIHPNAARSDISFFSSPRLRGFITAAQPSRNRIHRPLISLFRASPGAPRPGRRNSLVFFLYPGCLRAPRRVFHSPRAGRILPPSALSIGPAPVRLPRGVGGPPPDPVSPKPGSGNPPAAGGGLAATGVGLAAMEGKPAFAGRKPSFTERWLFLLRRRPFVG</sequence>